<organism evidence="2 3">
    <name type="scientific">Pleurodeles waltl</name>
    <name type="common">Iberian ribbed newt</name>
    <dbReference type="NCBI Taxonomy" id="8319"/>
    <lineage>
        <taxon>Eukaryota</taxon>
        <taxon>Metazoa</taxon>
        <taxon>Chordata</taxon>
        <taxon>Craniata</taxon>
        <taxon>Vertebrata</taxon>
        <taxon>Euteleostomi</taxon>
        <taxon>Amphibia</taxon>
        <taxon>Batrachia</taxon>
        <taxon>Caudata</taxon>
        <taxon>Salamandroidea</taxon>
        <taxon>Salamandridae</taxon>
        <taxon>Pleurodelinae</taxon>
        <taxon>Pleurodeles</taxon>
    </lineage>
</organism>
<keyword evidence="3" id="KW-1185">Reference proteome</keyword>
<proteinExistence type="predicted"/>
<comment type="caution">
    <text evidence="2">The sequence shown here is derived from an EMBL/GenBank/DDBJ whole genome shotgun (WGS) entry which is preliminary data.</text>
</comment>
<gene>
    <name evidence="2" type="ORF">NDU88_001154</name>
</gene>
<dbReference type="Proteomes" id="UP001066276">
    <property type="component" value="Chromosome 12"/>
</dbReference>
<feature type="region of interest" description="Disordered" evidence="1">
    <location>
        <begin position="147"/>
        <end position="189"/>
    </location>
</feature>
<reference evidence="2" key="1">
    <citation type="journal article" date="2022" name="bioRxiv">
        <title>Sequencing and chromosome-scale assembly of the giantPleurodeles waltlgenome.</title>
        <authorList>
            <person name="Brown T."/>
            <person name="Elewa A."/>
            <person name="Iarovenko S."/>
            <person name="Subramanian E."/>
            <person name="Araus A.J."/>
            <person name="Petzold A."/>
            <person name="Susuki M."/>
            <person name="Suzuki K.-i.T."/>
            <person name="Hayashi T."/>
            <person name="Toyoda A."/>
            <person name="Oliveira C."/>
            <person name="Osipova E."/>
            <person name="Leigh N.D."/>
            <person name="Simon A."/>
            <person name="Yun M.H."/>
        </authorList>
    </citation>
    <scope>NUCLEOTIDE SEQUENCE</scope>
    <source>
        <strain evidence="2">20211129_DDA</strain>
        <tissue evidence="2">Liver</tissue>
    </source>
</reference>
<accession>A0AAV7KNT5</accession>
<sequence length="208" mass="21392">MKGRSFQGPWAVGGSPGLDGCVPVARPYPVTLGSRLGGSPLARSVDSMPTEIMGLPETVLTCPPSLTELWPCGGAPAPRGPALRASVHVPAAALELGVRGRPRGCTGVPLQRAAPRPGKWCTPARAPLPHSARCKSPGAVPVSHCGRCSPSRRSLPHPRPLSPGAPAQRARTPGARRLTSDPCPAEPPEAAPRVITSLVTCGTPAFCL</sequence>
<name>A0AAV7KNT5_PLEWA</name>
<dbReference type="AlphaFoldDB" id="A0AAV7KNT5"/>
<protein>
    <submittedName>
        <fullName evidence="2">Uncharacterized protein</fullName>
    </submittedName>
</protein>
<dbReference type="EMBL" id="JANPWB010000016">
    <property type="protein sequence ID" value="KAJ1080966.1"/>
    <property type="molecule type" value="Genomic_DNA"/>
</dbReference>
<evidence type="ECO:0000256" key="1">
    <source>
        <dbReference type="SAM" id="MobiDB-lite"/>
    </source>
</evidence>
<evidence type="ECO:0000313" key="3">
    <source>
        <dbReference type="Proteomes" id="UP001066276"/>
    </source>
</evidence>
<evidence type="ECO:0000313" key="2">
    <source>
        <dbReference type="EMBL" id="KAJ1080966.1"/>
    </source>
</evidence>